<keyword evidence="1" id="KW-0812">Transmembrane</keyword>
<evidence type="ECO:0000313" key="2">
    <source>
        <dbReference type="EMBL" id="SHH90201.1"/>
    </source>
</evidence>
<dbReference type="AlphaFoldDB" id="A0A1M5WRY7"/>
<evidence type="ECO:0000313" key="3">
    <source>
        <dbReference type="Proteomes" id="UP000184278"/>
    </source>
</evidence>
<accession>A0A1M5WRY7</accession>
<keyword evidence="1" id="KW-1133">Transmembrane helix</keyword>
<name>A0A1M5WRY7_BUTFI</name>
<evidence type="ECO:0000256" key="1">
    <source>
        <dbReference type="SAM" id="Phobius"/>
    </source>
</evidence>
<protein>
    <submittedName>
        <fullName evidence="2">Uncharacterized protein</fullName>
    </submittedName>
</protein>
<feature type="transmembrane region" description="Helical" evidence="1">
    <location>
        <begin position="27"/>
        <end position="48"/>
    </location>
</feature>
<dbReference type="RefSeq" id="WP_167562674.1">
    <property type="nucleotide sequence ID" value="NZ_FQXK01000008.1"/>
</dbReference>
<keyword evidence="3" id="KW-1185">Reference proteome</keyword>
<keyword evidence="1" id="KW-0472">Membrane</keyword>
<sequence length="52" mass="5645">MANKKGDDLFISDSGVMVNKTRKKATIFVLSCRVLSVILVILGIAAFIEGNF</sequence>
<proteinExistence type="predicted"/>
<dbReference type="Proteomes" id="UP000184278">
    <property type="component" value="Unassembled WGS sequence"/>
</dbReference>
<dbReference type="EMBL" id="FQXK01000008">
    <property type="protein sequence ID" value="SHH90201.1"/>
    <property type="molecule type" value="Genomic_DNA"/>
</dbReference>
<reference evidence="3" key="1">
    <citation type="submission" date="2016-11" db="EMBL/GenBank/DDBJ databases">
        <authorList>
            <person name="Varghese N."/>
            <person name="Submissions S."/>
        </authorList>
    </citation>
    <scope>NUCLEOTIDE SEQUENCE [LARGE SCALE GENOMIC DNA]</scope>
    <source>
        <strain evidence="3">DSM 3071</strain>
    </source>
</reference>
<dbReference type="STRING" id="1121131.SAMN02745229_01136"/>
<dbReference type="GeneID" id="89509596"/>
<gene>
    <name evidence="2" type="ORF">SAMN02745229_01136</name>
</gene>
<organism evidence="2 3">
    <name type="scientific">Butyrivibrio fibrisolvens DSM 3071</name>
    <dbReference type="NCBI Taxonomy" id="1121131"/>
    <lineage>
        <taxon>Bacteria</taxon>
        <taxon>Bacillati</taxon>
        <taxon>Bacillota</taxon>
        <taxon>Clostridia</taxon>
        <taxon>Lachnospirales</taxon>
        <taxon>Lachnospiraceae</taxon>
        <taxon>Butyrivibrio</taxon>
    </lineage>
</organism>